<organism evidence="1 2">
    <name type="scientific">Penicillium nordicum</name>
    <dbReference type="NCBI Taxonomy" id="229535"/>
    <lineage>
        <taxon>Eukaryota</taxon>
        <taxon>Fungi</taxon>
        <taxon>Dikarya</taxon>
        <taxon>Ascomycota</taxon>
        <taxon>Pezizomycotina</taxon>
        <taxon>Eurotiomycetes</taxon>
        <taxon>Eurotiomycetidae</taxon>
        <taxon>Eurotiales</taxon>
        <taxon>Aspergillaceae</taxon>
        <taxon>Penicillium</taxon>
    </lineage>
</organism>
<comment type="caution">
    <text evidence="1">The sequence shown here is derived from an EMBL/GenBank/DDBJ whole genome shotgun (WGS) entry which is preliminary data.</text>
</comment>
<dbReference type="AlphaFoldDB" id="A0A0M8P3A5"/>
<name>A0A0M8P3A5_9EURO</name>
<protein>
    <submittedName>
        <fullName evidence="1">Uncharacterized protein</fullName>
    </submittedName>
</protein>
<evidence type="ECO:0000313" key="2">
    <source>
        <dbReference type="Proteomes" id="UP000037696"/>
    </source>
</evidence>
<evidence type="ECO:0000313" key="1">
    <source>
        <dbReference type="EMBL" id="KOS42667.1"/>
    </source>
</evidence>
<accession>A0A0M8P3A5</accession>
<sequence length="71" mass="7951">MNYLSYSRKVGICNKLMFTNGDMLVTESHVASLSVSTPQCFLNSIGYRPEVLVRRGLLGGCQSAWCNVRYD</sequence>
<reference evidence="1 2" key="1">
    <citation type="submission" date="2015-08" db="EMBL/GenBank/DDBJ databases">
        <title>Genome sequencing of Penicillium nordicum.</title>
        <authorList>
            <person name="Nguyen H.D."/>
            <person name="Seifert K.A."/>
        </authorList>
    </citation>
    <scope>NUCLEOTIDE SEQUENCE [LARGE SCALE GENOMIC DNA]</scope>
    <source>
        <strain evidence="1 2">DAOMC 185683</strain>
    </source>
</reference>
<proteinExistence type="predicted"/>
<keyword evidence="2" id="KW-1185">Reference proteome</keyword>
<dbReference type="EMBL" id="LHQQ01000100">
    <property type="protein sequence ID" value="KOS42667.1"/>
    <property type="molecule type" value="Genomic_DNA"/>
</dbReference>
<gene>
    <name evidence="1" type="ORF">ACN38_g6418</name>
</gene>
<dbReference type="Proteomes" id="UP000037696">
    <property type="component" value="Unassembled WGS sequence"/>
</dbReference>